<organism evidence="1 2">
    <name type="scientific">Candidatus Nitrosopumilus salarius BD31</name>
    <dbReference type="NCBI Taxonomy" id="859350"/>
    <lineage>
        <taxon>Archaea</taxon>
        <taxon>Nitrososphaerota</taxon>
        <taxon>Nitrososphaeria</taxon>
        <taxon>Nitrosopumilales</taxon>
        <taxon>Nitrosopumilaceae</taxon>
        <taxon>Nitrosopumilus</taxon>
    </lineage>
</organism>
<evidence type="ECO:0000313" key="2">
    <source>
        <dbReference type="Proteomes" id="UP000003423"/>
    </source>
</evidence>
<dbReference type="EMBL" id="AEXL02000121">
    <property type="protein sequence ID" value="EIJ65437.1"/>
    <property type="molecule type" value="Genomic_DNA"/>
</dbReference>
<gene>
    <name evidence="1" type="ORF">BD31_I1649</name>
</gene>
<dbReference type="Proteomes" id="UP000003423">
    <property type="component" value="Unassembled WGS sequence"/>
</dbReference>
<sequence>MMVMGKQGEWVKRITLPCANCNHVGVEHMINHPNPQKAEDVSCHCKKCRAEKRENPCQEFIMPK</sequence>
<reference evidence="1 2" key="1">
    <citation type="journal article" date="2012" name="J. Bacteriol.">
        <title>Genome sequence of "Candidatus Nitrosopumilus salaria" BD31, an ammonia-oxidizing archaeon from the San Francisco Bay estuary.</title>
        <authorList>
            <person name="Mosier A.C."/>
            <person name="Allen E.E."/>
            <person name="Kim M."/>
            <person name="Ferriera S."/>
            <person name="Francis C.A."/>
        </authorList>
    </citation>
    <scope>NUCLEOTIDE SEQUENCE [LARGE SCALE GENOMIC DNA]</scope>
    <source>
        <strain evidence="1 2">BD31</strain>
    </source>
</reference>
<accession>I3D144</accession>
<comment type="caution">
    <text evidence="1">The sequence shown here is derived from an EMBL/GenBank/DDBJ whole genome shotgun (WGS) entry which is preliminary data.</text>
</comment>
<protein>
    <submittedName>
        <fullName evidence="1">Uncharacterized protein</fullName>
    </submittedName>
</protein>
<name>I3D144_9ARCH</name>
<dbReference type="PATRIC" id="fig|859350.6.peg.1502"/>
<keyword evidence="2" id="KW-1185">Reference proteome</keyword>
<dbReference type="AlphaFoldDB" id="I3D144"/>
<proteinExistence type="predicted"/>
<evidence type="ECO:0000313" key="1">
    <source>
        <dbReference type="EMBL" id="EIJ65437.1"/>
    </source>
</evidence>